<dbReference type="AlphaFoldDB" id="A0A2X3D5T3"/>
<reference evidence="2 3" key="1">
    <citation type="submission" date="2018-06" db="EMBL/GenBank/DDBJ databases">
        <authorList>
            <consortium name="Pathogen Informatics"/>
            <person name="Doyle S."/>
        </authorList>
    </citation>
    <scope>NUCLEOTIDE SEQUENCE [LARGE SCALE GENOMIC DNA]</scope>
    <source>
        <strain evidence="2 3">NCTC9645</strain>
    </source>
</reference>
<evidence type="ECO:0000313" key="2">
    <source>
        <dbReference type="EMBL" id="SQC19861.1"/>
    </source>
</evidence>
<evidence type="ECO:0000313" key="3">
    <source>
        <dbReference type="Proteomes" id="UP000250675"/>
    </source>
</evidence>
<dbReference type="EMBL" id="UASO01000004">
    <property type="protein sequence ID" value="SQC19861.1"/>
    <property type="molecule type" value="Genomic_DNA"/>
</dbReference>
<feature type="region of interest" description="Disordered" evidence="1">
    <location>
        <begin position="45"/>
        <end position="68"/>
    </location>
</feature>
<organism evidence="2 3">
    <name type="scientific">Klebsiella pneumoniae</name>
    <dbReference type="NCBI Taxonomy" id="573"/>
    <lineage>
        <taxon>Bacteria</taxon>
        <taxon>Pseudomonadati</taxon>
        <taxon>Pseudomonadota</taxon>
        <taxon>Gammaproteobacteria</taxon>
        <taxon>Enterobacterales</taxon>
        <taxon>Enterobacteriaceae</taxon>
        <taxon>Klebsiella/Raoultella group</taxon>
        <taxon>Klebsiella</taxon>
        <taxon>Klebsiella pneumoniae complex</taxon>
    </lineage>
</organism>
<gene>
    <name evidence="2" type="ORF">NCTC9645_01318</name>
</gene>
<dbReference type="Gene3D" id="1.20.5.340">
    <property type="match status" value="1"/>
</dbReference>
<protein>
    <submittedName>
        <fullName evidence="2">Uncharacterized protein</fullName>
    </submittedName>
</protein>
<name>A0A2X3D5T3_KLEPN</name>
<feature type="compositionally biased region" description="Polar residues" evidence="1">
    <location>
        <begin position="49"/>
        <end position="59"/>
    </location>
</feature>
<evidence type="ECO:0000256" key="1">
    <source>
        <dbReference type="SAM" id="MobiDB-lite"/>
    </source>
</evidence>
<accession>A0A2X3D5T3</accession>
<dbReference type="Proteomes" id="UP000250675">
    <property type="component" value="Unassembled WGS sequence"/>
</dbReference>
<sequence length="130" mass="14377">MKYIVSSAASLSFADGSRHELTPGIHDSFPDHVKKHWAFTHHAKPLSESDLQQEQQDGELSQRVASLEGQVTDLQKQLEAEQGKVTELTGQRDAHAKTIDEHVATIADLRKQLEAAKVTDNAKKQPTANK</sequence>
<proteinExistence type="predicted"/>